<accession>A0A1Y2LQP1</accession>
<keyword evidence="1" id="KW-0472">Membrane</keyword>
<dbReference type="EMBL" id="KZ107853">
    <property type="protein sequence ID" value="OSS45899.1"/>
    <property type="molecule type" value="Genomic_DNA"/>
</dbReference>
<dbReference type="InParanoid" id="A0A1Y2LQP1"/>
<sequence length="298" mass="33386">MTTPNDISLSVKLHESYRTQIQVVASKTNVIDTRNVLDKFHFTGKKVMSPELIRVGVIRRRTDHSQAGYYEDIDQPEDYIKELEAFGCAIRFTAHNYTAVFASGNNIAIHKDTIELQSGTLEGSRLSPIHFSQDGLPTFLVHTPNTVAFTNLFLSSRFMGSMTSGQVSHDRPTGVVIALLKSDIPKVFDNLAASMTEQLRTRPDAIAEGVIIVNEVFVRIEWIWLILPLGIRLTAALFLLATYIDSKIRGCVPWKSSSVALLYHEVIEQKHGQAVLRSDMHDLSEMERAAKDTKAMLE</sequence>
<dbReference type="STRING" id="105696.A0A1Y2LQP1"/>
<keyword evidence="3" id="KW-1185">Reference proteome</keyword>
<gene>
    <name evidence="2" type="ORF">B5807_09775</name>
</gene>
<dbReference type="PANTHER" id="PTHR35394:SF5">
    <property type="entry name" value="DUF3176 DOMAIN-CONTAINING PROTEIN"/>
    <property type="match status" value="1"/>
</dbReference>
<protein>
    <submittedName>
        <fullName evidence="2">Uncharacterized protein</fullName>
    </submittedName>
</protein>
<name>A0A1Y2LQP1_EPING</name>
<evidence type="ECO:0000313" key="3">
    <source>
        <dbReference type="Proteomes" id="UP000193240"/>
    </source>
</evidence>
<dbReference type="PANTHER" id="PTHR35394">
    <property type="entry name" value="DUF3176 DOMAIN-CONTAINING PROTEIN"/>
    <property type="match status" value="1"/>
</dbReference>
<dbReference type="OMA" id="TIFECTI"/>
<feature type="transmembrane region" description="Helical" evidence="1">
    <location>
        <begin position="222"/>
        <end position="244"/>
    </location>
</feature>
<evidence type="ECO:0000313" key="2">
    <source>
        <dbReference type="EMBL" id="OSS45899.1"/>
    </source>
</evidence>
<proteinExistence type="predicted"/>
<keyword evidence="1" id="KW-0812">Transmembrane</keyword>
<reference evidence="2 3" key="1">
    <citation type="journal article" date="2017" name="Genome Announc.">
        <title>Genome sequence of the saprophytic ascomycete Epicoccum nigrum ICMP 19927 strain isolated from New Zealand.</title>
        <authorList>
            <person name="Fokin M."/>
            <person name="Fleetwood D."/>
            <person name="Weir B.S."/>
            <person name="Villas-Boas S.G."/>
        </authorList>
    </citation>
    <scope>NUCLEOTIDE SEQUENCE [LARGE SCALE GENOMIC DNA]</scope>
    <source>
        <strain evidence="2 3">ICMP 19927</strain>
    </source>
</reference>
<dbReference type="Proteomes" id="UP000193240">
    <property type="component" value="Unassembled WGS sequence"/>
</dbReference>
<evidence type="ECO:0000256" key="1">
    <source>
        <dbReference type="SAM" id="Phobius"/>
    </source>
</evidence>
<keyword evidence="1" id="KW-1133">Transmembrane helix</keyword>
<dbReference type="AlphaFoldDB" id="A0A1Y2LQP1"/>
<organism evidence="2 3">
    <name type="scientific">Epicoccum nigrum</name>
    <name type="common">Soil fungus</name>
    <name type="synonym">Epicoccum purpurascens</name>
    <dbReference type="NCBI Taxonomy" id="105696"/>
    <lineage>
        <taxon>Eukaryota</taxon>
        <taxon>Fungi</taxon>
        <taxon>Dikarya</taxon>
        <taxon>Ascomycota</taxon>
        <taxon>Pezizomycotina</taxon>
        <taxon>Dothideomycetes</taxon>
        <taxon>Pleosporomycetidae</taxon>
        <taxon>Pleosporales</taxon>
        <taxon>Pleosporineae</taxon>
        <taxon>Didymellaceae</taxon>
        <taxon>Epicoccum</taxon>
    </lineage>
</organism>